<dbReference type="EMBL" id="CP011071">
    <property type="protein sequence ID" value="AKA34345.1"/>
    <property type="molecule type" value="Genomic_DNA"/>
</dbReference>
<dbReference type="InterPro" id="IPR036942">
    <property type="entry name" value="Beta-barrel_TonB_sf"/>
</dbReference>
<dbReference type="Proteomes" id="UP000032726">
    <property type="component" value="Chromosome"/>
</dbReference>
<dbReference type="InterPro" id="IPR000531">
    <property type="entry name" value="Beta-barrel_TonB"/>
</dbReference>
<dbReference type="SUPFAM" id="SSF56935">
    <property type="entry name" value="Porins"/>
    <property type="match status" value="1"/>
</dbReference>
<keyword evidence="3" id="KW-0998">Cell outer membrane</keyword>
<organism evidence="5 6">
    <name type="scientific">Flagellimonas lutaonensis</name>
    <dbReference type="NCBI Taxonomy" id="516051"/>
    <lineage>
        <taxon>Bacteria</taxon>
        <taxon>Pseudomonadati</taxon>
        <taxon>Bacteroidota</taxon>
        <taxon>Flavobacteriia</taxon>
        <taxon>Flavobacteriales</taxon>
        <taxon>Flavobacteriaceae</taxon>
        <taxon>Flagellimonas</taxon>
    </lineage>
</organism>
<dbReference type="Gene3D" id="2.40.170.20">
    <property type="entry name" value="TonB-dependent receptor, beta-barrel domain"/>
    <property type="match status" value="1"/>
</dbReference>
<accession>A0A0D5YPV9</accession>
<dbReference type="HOGENOM" id="CLU_032797_0_0_10"/>
<evidence type="ECO:0000256" key="2">
    <source>
        <dbReference type="ARBA" id="ARBA00023136"/>
    </source>
</evidence>
<keyword evidence="2" id="KW-0472">Membrane</keyword>
<protein>
    <recommendedName>
        <fullName evidence="4">TonB-dependent receptor-like beta-barrel domain-containing protein</fullName>
    </recommendedName>
</protein>
<keyword evidence="6" id="KW-1185">Reference proteome</keyword>
<reference evidence="5 6" key="1">
    <citation type="submission" date="2015-03" db="EMBL/GenBank/DDBJ databases">
        <title>Complete genome sequence of Muricauda lutaonensis CC-HSB-11T, isolated from a coastal hot spring.</title>
        <authorList>
            <person name="Kim K.M."/>
        </authorList>
    </citation>
    <scope>NUCLEOTIDE SEQUENCE [LARGE SCALE GENOMIC DNA]</scope>
    <source>
        <strain evidence="5 6">CC-HSB-11</strain>
    </source>
</reference>
<evidence type="ECO:0000256" key="1">
    <source>
        <dbReference type="ARBA" id="ARBA00004442"/>
    </source>
</evidence>
<gene>
    <name evidence="5" type="ORF">VC82_679</name>
</gene>
<sequence length="606" mass="68121">MSHRAQSRCLAYQSDKKVLDYARTDRRIWMLLSFLSLWVGVSAQETDNDIGTETVTVVKPYSPTVSDAFKIRSSPSFGDSIVLQKKPVAYSIFSVPVASTFTPAKAKASKVEKTPPPTLYNSYASIGLGNYNNALVDFYTSRDFNRGEDLLDFGLSHHSSRGDIENTPLDTDFYNTKLDVSYAKKERDLDWGASIGLHHQFYNWYGIENDEFDEATVAAIDEGQNYFNAQAKAHLNLEDSFFKSGHILLRRFWDGVESGENRVMVQPTIELPITEELVTIKAKLDYVGGSFANADLNNTVNTTGIDYGHFQVGLNPSLLVLRDDLTLNLGANFVYGNDLENSNGSFYIYPSVTASYRLVDEMVIAYGGIKGELHQNSYHGLVDENPYVSPTLAIQPTDRQYEGYVGLKGQLFSNVGYNIKGSYTAENRKPLFLLNPENLFRNDEKGYYYGNSFQVFYDDVKTLGIFGELNIDVNRNFTLGINAEVYDYDTETDNPAWNLPSLKGSLFMDYQITDQWFMGANLFYVGERDDLVATAVPNAAPSEFPSAIITLDGFFDANAHVGYRFNEQLSIFAKASNIANNNYQRWANFRVQGFQVLAGASYKFDF</sequence>
<dbReference type="GO" id="GO:0009279">
    <property type="term" value="C:cell outer membrane"/>
    <property type="evidence" value="ECO:0007669"/>
    <property type="project" value="UniProtKB-SubCell"/>
</dbReference>
<evidence type="ECO:0000259" key="4">
    <source>
        <dbReference type="Pfam" id="PF00593"/>
    </source>
</evidence>
<dbReference type="STRING" id="516051.VC82_679"/>
<comment type="subcellular location">
    <subcellularLocation>
        <location evidence="1">Cell outer membrane</location>
    </subcellularLocation>
</comment>
<dbReference type="PATRIC" id="fig|516051.4.peg.709"/>
<evidence type="ECO:0000256" key="3">
    <source>
        <dbReference type="ARBA" id="ARBA00023237"/>
    </source>
</evidence>
<proteinExistence type="predicted"/>
<dbReference type="Pfam" id="PF00593">
    <property type="entry name" value="TonB_dep_Rec_b-barrel"/>
    <property type="match status" value="1"/>
</dbReference>
<feature type="domain" description="TonB-dependent receptor-like beta-barrel" evidence="4">
    <location>
        <begin position="137"/>
        <end position="578"/>
    </location>
</feature>
<evidence type="ECO:0000313" key="6">
    <source>
        <dbReference type="Proteomes" id="UP000032726"/>
    </source>
</evidence>
<dbReference type="AlphaFoldDB" id="A0A0D5YPV9"/>
<evidence type="ECO:0000313" key="5">
    <source>
        <dbReference type="EMBL" id="AKA34345.1"/>
    </source>
</evidence>
<name>A0A0D5YPV9_9FLAO</name>
<dbReference type="KEGG" id="mlt:VC82_679"/>